<dbReference type="InterPro" id="IPR011008">
    <property type="entry name" value="Dimeric_a/b-barrel"/>
</dbReference>
<dbReference type="PANTHER" id="PTHR40057">
    <property type="entry name" value="SLR1162 PROTEIN"/>
    <property type="match status" value="1"/>
</dbReference>
<gene>
    <name evidence="2" type="ORF">GCM10010140_69550</name>
</gene>
<dbReference type="PROSITE" id="PS51725">
    <property type="entry name" value="ABM"/>
    <property type="match status" value="1"/>
</dbReference>
<keyword evidence="3" id="KW-1185">Reference proteome</keyword>
<dbReference type="InterPro" id="IPR038762">
    <property type="entry name" value="ABM_predict"/>
</dbReference>
<evidence type="ECO:0000313" key="3">
    <source>
        <dbReference type="Proteomes" id="UP000611554"/>
    </source>
</evidence>
<dbReference type="InterPro" id="IPR007138">
    <property type="entry name" value="ABM_dom"/>
</dbReference>
<evidence type="ECO:0000259" key="1">
    <source>
        <dbReference type="PROSITE" id="PS51725"/>
    </source>
</evidence>
<dbReference type="Proteomes" id="UP000611554">
    <property type="component" value="Unassembled WGS sequence"/>
</dbReference>
<dbReference type="Gene3D" id="3.30.70.100">
    <property type="match status" value="1"/>
</dbReference>
<dbReference type="PANTHER" id="PTHR40057:SF1">
    <property type="entry name" value="SLR1162 PROTEIN"/>
    <property type="match status" value="1"/>
</dbReference>
<proteinExistence type="predicted"/>
<reference evidence="3" key="1">
    <citation type="journal article" date="2019" name="Int. J. Syst. Evol. Microbiol.">
        <title>The Global Catalogue of Microorganisms (GCM) 10K type strain sequencing project: providing services to taxonomists for standard genome sequencing and annotation.</title>
        <authorList>
            <consortium name="The Broad Institute Genomics Platform"/>
            <consortium name="The Broad Institute Genome Sequencing Center for Infectious Disease"/>
            <person name="Wu L."/>
            <person name="Ma J."/>
        </authorList>
    </citation>
    <scope>NUCLEOTIDE SEQUENCE [LARGE SCALE GENOMIC DNA]</scope>
    <source>
        <strain evidence="3">JCM 3115</strain>
    </source>
</reference>
<accession>A0ABQ2RGA4</accession>
<dbReference type="EMBL" id="BMQJ01000026">
    <property type="protein sequence ID" value="GGQ29458.1"/>
    <property type="molecule type" value="Genomic_DNA"/>
</dbReference>
<protein>
    <recommendedName>
        <fullName evidence="1">ABM domain-containing protein</fullName>
    </recommendedName>
</protein>
<dbReference type="SUPFAM" id="SSF54909">
    <property type="entry name" value="Dimeric alpha+beta barrel"/>
    <property type="match status" value="1"/>
</dbReference>
<organism evidence="2 3">
    <name type="scientific">Streptosporangium pseudovulgare</name>
    <dbReference type="NCBI Taxonomy" id="35765"/>
    <lineage>
        <taxon>Bacteria</taxon>
        <taxon>Bacillati</taxon>
        <taxon>Actinomycetota</taxon>
        <taxon>Actinomycetes</taxon>
        <taxon>Streptosporangiales</taxon>
        <taxon>Streptosporangiaceae</taxon>
        <taxon>Streptosporangium</taxon>
    </lineage>
</organism>
<dbReference type="Pfam" id="PF03992">
    <property type="entry name" value="ABM"/>
    <property type="match status" value="1"/>
</dbReference>
<evidence type="ECO:0000313" key="2">
    <source>
        <dbReference type="EMBL" id="GGQ29458.1"/>
    </source>
</evidence>
<feature type="domain" description="ABM" evidence="1">
    <location>
        <begin position="14"/>
        <end position="104"/>
    </location>
</feature>
<comment type="caution">
    <text evidence="2">The sequence shown here is derived from an EMBL/GenBank/DDBJ whole genome shotgun (WGS) entry which is preliminary data.</text>
</comment>
<name>A0ABQ2RGA4_9ACTN</name>
<sequence>MEPSVSGRKSGDGAIVMISSRVRKGCEEEYRRWQERTDEAARRFPGFERMETYPPGSGEQNTWMVVFRFSSPDQLNAWLNSDVRRGLLEEGRAFLEERAARPDGPAPGG</sequence>